<proteinExistence type="predicted"/>
<keyword evidence="3" id="KW-1185">Reference proteome</keyword>
<keyword evidence="1" id="KW-1133">Transmembrane helix</keyword>
<dbReference type="RefSeq" id="WP_337699846.1">
    <property type="nucleotide sequence ID" value="NZ_JBBEGM010000001.1"/>
</dbReference>
<dbReference type="EMBL" id="JBBEGM010000001">
    <property type="protein sequence ID" value="MEJ2860373.1"/>
    <property type="molecule type" value="Genomic_DNA"/>
</dbReference>
<feature type="transmembrane region" description="Helical" evidence="1">
    <location>
        <begin position="17"/>
        <end position="35"/>
    </location>
</feature>
<evidence type="ECO:0000256" key="1">
    <source>
        <dbReference type="SAM" id="Phobius"/>
    </source>
</evidence>
<gene>
    <name evidence="2" type="ORF">WCD58_04350</name>
</gene>
<reference evidence="2 3" key="1">
    <citation type="submission" date="2024-03" db="EMBL/GenBank/DDBJ databases">
        <title>Actinomycetospora sp. OC33-EN07, a novel actinomycete isolated from wild orchid (Aerides multiflora).</title>
        <authorList>
            <person name="Suriyachadkun C."/>
        </authorList>
    </citation>
    <scope>NUCLEOTIDE SEQUENCE [LARGE SCALE GENOMIC DNA]</scope>
    <source>
        <strain evidence="2 3">OC33-EN07</strain>
    </source>
</reference>
<name>A0ABU8LYZ9_9PSEU</name>
<keyword evidence="1" id="KW-0472">Membrane</keyword>
<feature type="transmembrane region" description="Helical" evidence="1">
    <location>
        <begin position="127"/>
        <end position="148"/>
    </location>
</feature>
<evidence type="ECO:0008006" key="4">
    <source>
        <dbReference type="Google" id="ProtNLM"/>
    </source>
</evidence>
<accession>A0ABU8LYZ9</accession>
<keyword evidence="1" id="KW-0812">Transmembrane</keyword>
<sequence length="166" mass="17559">MDDADDAGRAPRTRSRAWWSLVTLALVAGTVWLLWQAGTAVWDAGVLLVRGEVVSARVVEVDLHRKLGMADELLVVPAGGDVAAPISTHREDIPVGAVVDVVVDPDDPARADLASDGWPWLATTMPLFLAVVCGVTALLTLGFALGVPMPSEEDEPGRTPEEADDT</sequence>
<protein>
    <recommendedName>
        <fullName evidence="4">DUF3592 domain-containing protein</fullName>
    </recommendedName>
</protein>
<organism evidence="2 3">
    <name type="scientific">Actinomycetospora flava</name>
    <dbReference type="NCBI Taxonomy" id="3129232"/>
    <lineage>
        <taxon>Bacteria</taxon>
        <taxon>Bacillati</taxon>
        <taxon>Actinomycetota</taxon>
        <taxon>Actinomycetes</taxon>
        <taxon>Pseudonocardiales</taxon>
        <taxon>Pseudonocardiaceae</taxon>
        <taxon>Actinomycetospora</taxon>
    </lineage>
</organism>
<dbReference type="Proteomes" id="UP001369736">
    <property type="component" value="Unassembled WGS sequence"/>
</dbReference>
<evidence type="ECO:0000313" key="2">
    <source>
        <dbReference type="EMBL" id="MEJ2860373.1"/>
    </source>
</evidence>
<evidence type="ECO:0000313" key="3">
    <source>
        <dbReference type="Proteomes" id="UP001369736"/>
    </source>
</evidence>
<comment type="caution">
    <text evidence="2">The sequence shown here is derived from an EMBL/GenBank/DDBJ whole genome shotgun (WGS) entry which is preliminary data.</text>
</comment>